<accession>A0A0E3PAX8</accession>
<organism evidence="2 3">
    <name type="scientific">Methanosarcina siciliae HI350</name>
    <dbReference type="NCBI Taxonomy" id="1434119"/>
    <lineage>
        <taxon>Archaea</taxon>
        <taxon>Methanobacteriati</taxon>
        <taxon>Methanobacteriota</taxon>
        <taxon>Stenosarchaea group</taxon>
        <taxon>Methanomicrobia</taxon>
        <taxon>Methanosarcinales</taxon>
        <taxon>Methanosarcinaceae</taxon>
        <taxon>Methanosarcina</taxon>
    </lineage>
</organism>
<name>A0A0E3PAX8_9EURY</name>
<gene>
    <name evidence="2" type="ORF">MSSIH_0573</name>
</gene>
<reference evidence="2 3" key="1">
    <citation type="submission" date="2014-07" db="EMBL/GenBank/DDBJ databases">
        <title>Methanogenic archaea and the global carbon cycle.</title>
        <authorList>
            <person name="Henriksen J.R."/>
            <person name="Luke J."/>
            <person name="Reinhart S."/>
            <person name="Benedict M.N."/>
            <person name="Youngblut N.D."/>
            <person name="Metcalf M.E."/>
            <person name="Whitaker R.J."/>
            <person name="Metcalf W.W."/>
        </authorList>
    </citation>
    <scope>NUCLEOTIDE SEQUENCE [LARGE SCALE GENOMIC DNA]</scope>
    <source>
        <strain evidence="2 3">HI350</strain>
    </source>
</reference>
<feature type="region of interest" description="Disordered" evidence="1">
    <location>
        <begin position="1"/>
        <end position="35"/>
    </location>
</feature>
<dbReference type="GeneID" id="41604543"/>
<evidence type="ECO:0000313" key="3">
    <source>
        <dbReference type="Proteomes" id="UP000033092"/>
    </source>
</evidence>
<feature type="compositionally biased region" description="Basic residues" evidence="1">
    <location>
        <begin position="19"/>
        <end position="30"/>
    </location>
</feature>
<dbReference type="RefSeq" id="WP_148704825.1">
    <property type="nucleotide sequence ID" value="NZ_CP009507.1"/>
</dbReference>
<dbReference type="EMBL" id="CP009507">
    <property type="protein sequence ID" value="AKB31263.1"/>
    <property type="molecule type" value="Genomic_DNA"/>
</dbReference>
<dbReference type="HOGENOM" id="CLU_2893302_0_0_2"/>
<evidence type="ECO:0000256" key="1">
    <source>
        <dbReference type="SAM" id="MobiDB-lite"/>
    </source>
</evidence>
<dbReference type="PATRIC" id="fig|1434119.4.peg.727"/>
<sequence length="62" mass="7258">MQSIEKLARDAKTGEKFKKSGRVRKRKSGRKKENYNKGIIKFRSEIIPAENGKKDFKEKENC</sequence>
<dbReference type="AlphaFoldDB" id="A0A0E3PAX8"/>
<proteinExistence type="predicted"/>
<feature type="compositionally biased region" description="Basic and acidic residues" evidence="1">
    <location>
        <begin position="1"/>
        <end position="18"/>
    </location>
</feature>
<protein>
    <submittedName>
        <fullName evidence="2">Uncharacterized protein</fullName>
    </submittedName>
</protein>
<dbReference type="Proteomes" id="UP000033092">
    <property type="component" value="Chromosome"/>
</dbReference>
<evidence type="ECO:0000313" key="2">
    <source>
        <dbReference type="EMBL" id="AKB31263.1"/>
    </source>
</evidence>
<dbReference type="KEGG" id="msz:MSSIH_0573"/>